<accession>A0A1H9SN48</accession>
<feature type="chain" id="PRO_5038589209" description="DUF4825 domain-containing protein" evidence="1">
    <location>
        <begin position="19"/>
        <end position="263"/>
    </location>
</feature>
<evidence type="ECO:0008006" key="4">
    <source>
        <dbReference type="Google" id="ProtNLM"/>
    </source>
</evidence>
<dbReference type="AlphaFoldDB" id="A0A1H9SN48"/>
<keyword evidence="3" id="KW-1185">Reference proteome</keyword>
<dbReference type="Proteomes" id="UP000198571">
    <property type="component" value="Unassembled WGS sequence"/>
</dbReference>
<proteinExistence type="predicted"/>
<dbReference type="RefSeq" id="WP_093049360.1">
    <property type="nucleotide sequence ID" value="NZ_FOGT01000004.1"/>
</dbReference>
<feature type="signal peptide" evidence="1">
    <location>
        <begin position="1"/>
        <end position="18"/>
    </location>
</feature>
<dbReference type="STRING" id="1601833.SAMN05518684_104320"/>
<keyword evidence="1" id="KW-0732">Signal</keyword>
<reference evidence="3" key="1">
    <citation type="submission" date="2016-10" db="EMBL/GenBank/DDBJ databases">
        <authorList>
            <person name="Varghese N."/>
            <person name="Submissions S."/>
        </authorList>
    </citation>
    <scope>NUCLEOTIDE SEQUENCE [LARGE SCALE GENOMIC DNA]</scope>
    <source>
        <strain evidence="3">S9</strain>
    </source>
</reference>
<evidence type="ECO:0000256" key="1">
    <source>
        <dbReference type="SAM" id="SignalP"/>
    </source>
</evidence>
<protein>
    <recommendedName>
        <fullName evidence="4">DUF4825 domain-containing protein</fullName>
    </recommendedName>
</protein>
<dbReference type="EMBL" id="FOGT01000004">
    <property type="protein sequence ID" value="SER86432.1"/>
    <property type="molecule type" value="Genomic_DNA"/>
</dbReference>
<evidence type="ECO:0000313" key="3">
    <source>
        <dbReference type="Proteomes" id="UP000198571"/>
    </source>
</evidence>
<dbReference type="PROSITE" id="PS51257">
    <property type="entry name" value="PROKAR_LIPOPROTEIN"/>
    <property type="match status" value="1"/>
</dbReference>
<sequence length="263" mass="30877">MKRFILVPWLLMFLTAGACGGVENNNEKVQVIEGRYAFGSYPELGLLMFFVEDTFAGKDYTYLYNERDTDLNAYKTEAYLLNVTDETRFLDVASGEEIHPAEVTYPFEYANQRMKVEVGTEFERKWTEASRHISFQRALLPIVEAEKIYIEPYSSSDYISFIKPEDNRFIYYVKEESYDEAYWRRLMLLSESLHNDKDVYLDVRYMPNDQVIGYLEIDEPFEYVIVSSEGELMRSSDRETAETFLEAELGVKFPEEGAENDQW</sequence>
<gene>
    <name evidence="2" type="ORF">SAMN05518684_104320</name>
</gene>
<name>A0A1H9SN48_9BACI</name>
<organism evidence="2 3">
    <name type="scientific">Salipaludibacillus aurantiacus</name>
    <dbReference type="NCBI Taxonomy" id="1601833"/>
    <lineage>
        <taxon>Bacteria</taxon>
        <taxon>Bacillati</taxon>
        <taxon>Bacillota</taxon>
        <taxon>Bacilli</taxon>
        <taxon>Bacillales</taxon>
        <taxon>Bacillaceae</taxon>
    </lineage>
</organism>
<evidence type="ECO:0000313" key="2">
    <source>
        <dbReference type="EMBL" id="SER86432.1"/>
    </source>
</evidence>